<feature type="active site" evidence="10 12">
    <location>
        <position position="746"/>
    </location>
</feature>
<dbReference type="NCBIfam" id="TIGR00763">
    <property type="entry name" value="lon"/>
    <property type="match status" value="1"/>
</dbReference>
<evidence type="ECO:0000259" key="16">
    <source>
        <dbReference type="PROSITE" id="PS51786"/>
    </source>
</evidence>
<comment type="similarity">
    <text evidence="10 11 14 15">Belongs to the peptidase S16 family.</text>
</comment>
<evidence type="ECO:0000259" key="17">
    <source>
        <dbReference type="PROSITE" id="PS51787"/>
    </source>
</evidence>
<dbReference type="HAMAP" id="MF_01973">
    <property type="entry name" value="lon_bact"/>
    <property type="match status" value="1"/>
</dbReference>
<feature type="domain" description="Lon N-terminal" evidence="17">
    <location>
        <begin position="33"/>
        <end position="229"/>
    </location>
</feature>
<dbReference type="InterPro" id="IPR004815">
    <property type="entry name" value="Lon_bac/euk-typ"/>
</dbReference>
<sequence length="795" mass="89322">MSEDKKTTLPAIDSDVKGHNEVIIEGDTVSNIIHILPLNDRPFFPPQIAPLLLNEEPWLTTLDSIMDNRTRVVGLVLTDQEDPSTLKTDNFYEYGTLVHIHHPHREDGRVQFIAQGIQRFRIKRWISKEIPFVAQVEYFDERMLTKSEEVRAYSMAVINALKELIPFNPLFSEELKHFLTRFNSSDPSPFADFAASMTSGSKEELQEVLATVPLVPRLRKVLSIIQQEIKVAKLHSSIREEVEDQLTDQQRQYFLREQLKVIQQELGLSKDDKAADIDKFVERLADKVIPEAAQERIDDELEKLQVLETGSPEYGVTRNYLDIITDLPWGNQSEDNFNLQQARKILDRDHFGLEDVKDRIIETLAVGKRKGEIKGTIILLVGPPGVGKTSIGRSVADSLGRQFYRFSLGGARDEAEIKGHRRTYIGAMPGKLIQALKETKVDNPVIMLDEIDKMGQSFQGDPGSALLEVLDPAQNSDFLDHYLDVRYDLSNVLFICTANTLDSIPPALLDRMDVIRLSGYILEEKSKIARQYLWPRQLEKAGFDKKELRITPAAVDRVIDDYAREAGVRQLEKQLAKIVRKAAVKFETENLESFTVGVNEIIPFLGNPRFNREKPIQNVGVVTGLAWTSLGGVTLPVEAVKIHELQRGIKLTGQLGEVMQESANIAYSYIMANAAKLGLQESFFEKAFIHIHAPEGAIPKDGPSAGITLASCLMSLALNQAPKNIAMTGELTLIGQVLPIGGVKEKLIAAKRVGIKEIIFPKANQKDADELPEYLKEGLKLHFVEHFTEVAKLLF</sequence>
<dbReference type="InterPro" id="IPR014721">
    <property type="entry name" value="Ribsml_uS5_D2-typ_fold_subgr"/>
</dbReference>
<dbReference type="EC" id="3.4.21.53" evidence="10 11"/>
<evidence type="ECO:0000256" key="11">
    <source>
        <dbReference type="PIRNR" id="PIRNR001174"/>
    </source>
</evidence>
<comment type="caution">
    <text evidence="18">The sequence shown here is derived from an EMBL/GenBank/DDBJ whole genome shotgun (WGS) entry which is preliminary data.</text>
</comment>
<dbReference type="GO" id="GO:0005524">
    <property type="term" value="F:ATP binding"/>
    <property type="evidence" value="ECO:0007669"/>
    <property type="project" value="UniProtKB-UniRule"/>
</dbReference>
<feature type="binding site" evidence="10 13">
    <location>
        <begin position="382"/>
        <end position="389"/>
    </location>
    <ligand>
        <name>ATP</name>
        <dbReference type="ChEBI" id="CHEBI:30616"/>
    </ligand>
</feature>
<name>A0A2U2AJA3_9GAMM</name>
<dbReference type="Gene3D" id="2.30.130.40">
    <property type="entry name" value="LON domain-like"/>
    <property type="match status" value="1"/>
</dbReference>
<dbReference type="FunFam" id="3.40.50.300:FF:000021">
    <property type="entry name" value="Lon protease homolog"/>
    <property type="match status" value="1"/>
</dbReference>
<dbReference type="InterPro" id="IPR003593">
    <property type="entry name" value="AAA+_ATPase"/>
</dbReference>
<organism evidence="18 19">
    <name type="scientific">Ignatzschineria indica</name>
    <dbReference type="NCBI Taxonomy" id="472583"/>
    <lineage>
        <taxon>Bacteria</taxon>
        <taxon>Pseudomonadati</taxon>
        <taxon>Pseudomonadota</taxon>
        <taxon>Gammaproteobacteria</taxon>
        <taxon>Cardiobacteriales</taxon>
        <taxon>Ignatzschineriaceae</taxon>
        <taxon>Ignatzschineria</taxon>
    </lineage>
</organism>
<dbReference type="Pfam" id="PF02190">
    <property type="entry name" value="LON_substr_bdg"/>
    <property type="match status" value="1"/>
</dbReference>
<comment type="catalytic activity">
    <reaction evidence="9 10 11 14">
        <text>Hydrolysis of proteins in presence of ATP.</text>
        <dbReference type="EC" id="3.4.21.53"/>
    </reaction>
</comment>
<dbReference type="PANTHER" id="PTHR43718:SF2">
    <property type="entry name" value="LON PROTEASE HOMOLOG, MITOCHONDRIAL"/>
    <property type="match status" value="1"/>
</dbReference>
<evidence type="ECO:0000256" key="5">
    <source>
        <dbReference type="ARBA" id="ARBA00022801"/>
    </source>
</evidence>
<evidence type="ECO:0000256" key="3">
    <source>
        <dbReference type="ARBA" id="ARBA00022670"/>
    </source>
</evidence>
<dbReference type="InterPro" id="IPR008268">
    <property type="entry name" value="Peptidase_S16_AS"/>
</dbReference>
<dbReference type="SMART" id="SM00382">
    <property type="entry name" value="AAA"/>
    <property type="match status" value="1"/>
</dbReference>
<evidence type="ECO:0000256" key="12">
    <source>
        <dbReference type="PIRSR" id="PIRSR001174-1"/>
    </source>
</evidence>
<dbReference type="SMART" id="SM00464">
    <property type="entry name" value="LON"/>
    <property type="match status" value="1"/>
</dbReference>
<evidence type="ECO:0000313" key="18">
    <source>
        <dbReference type="EMBL" id="PWD82733.1"/>
    </source>
</evidence>
<keyword evidence="7 10" id="KW-0067">ATP-binding</keyword>
<dbReference type="Pfam" id="PF22667">
    <property type="entry name" value="Lon_lid"/>
    <property type="match status" value="1"/>
</dbReference>
<comment type="subcellular location">
    <subcellularLocation>
        <location evidence="1 10 11">Cytoplasm</location>
    </subcellularLocation>
</comment>
<gene>
    <name evidence="10 18" type="primary">lon</name>
    <name evidence="18" type="ORF">DC082_08980</name>
</gene>
<comment type="subunit">
    <text evidence="10 11">Homohexamer. Organized in a ring with a central cavity.</text>
</comment>
<dbReference type="RefSeq" id="WP_109236668.1">
    <property type="nucleotide sequence ID" value="NZ_BMXZ01000004.1"/>
</dbReference>
<keyword evidence="3 10" id="KW-0645">Protease</keyword>
<dbReference type="InterPro" id="IPR020568">
    <property type="entry name" value="Ribosomal_Su5_D2-typ_SF"/>
</dbReference>
<feature type="domain" description="Lon proteolytic" evidence="16">
    <location>
        <begin position="616"/>
        <end position="795"/>
    </location>
</feature>
<keyword evidence="6 10" id="KW-0720">Serine protease</keyword>
<dbReference type="AlphaFoldDB" id="A0A2U2AJA3"/>
<dbReference type="SUPFAM" id="SSF54211">
    <property type="entry name" value="Ribosomal protein S5 domain 2-like"/>
    <property type="match status" value="1"/>
</dbReference>
<dbReference type="SUPFAM" id="SSF52540">
    <property type="entry name" value="P-loop containing nucleoside triphosphate hydrolases"/>
    <property type="match status" value="1"/>
</dbReference>
<dbReference type="InterPro" id="IPR027417">
    <property type="entry name" value="P-loop_NTPase"/>
</dbReference>
<dbReference type="PIRSF" id="PIRSF001174">
    <property type="entry name" value="Lon_proteas"/>
    <property type="match status" value="1"/>
</dbReference>
<dbReference type="InterPro" id="IPR003111">
    <property type="entry name" value="Lon_prtase_N"/>
</dbReference>
<dbReference type="GO" id="GO:0005737">
    <property type="term" value="C:cytoplasm"/>
    <property type="evidence" value="ECO:0007669"/>
    <property type="project" value="UniProtKB-SubCell"/>
</dbReference>
<dbReference type="GO" id="GO:0034605">
    <property type="term" value="P:cellular response to heat"/>
    <property type="evidence" value="ECO:0007669"/>
    <property type="project" value="UniProtKB-UniRule"/>
</dbReference>
<dbReference type="CDD" id="cd19500">
    <property type="entry name" value="RecA-like_Lon"/>
    <property type="match status" value="1"/>
</dbReference>
<dbReference type="InterPro" id="IPR003959">
    <property type="entry name" value="ATPase_AAA_core"/>
</dbReference>
<dbReference type="GO" id="GO:0006515">
    <property type="term" value="P:protein quality control for misfolded or incompletely synthesized proteins"/>
    <property type="evidence" value="ECO:0007669"/>
    <property type="project" value="UniProtKB-UniRule"/>
</dbReference>
<dbReference type="GO" id="GO:0016887">
    <property type="term" value="F:ATP hydrolysis activity"/>
    <property type="evidence" value="ECO:0007669"/>
    <property type="project" value="UniProtKB-UniRule"/>
</dbReference>
<evidence type="ECO:0000256" key="10">
    <source>
        <dbReference type="HAMAP-Rule" id="MF_01973"/>
    </source>
</evidence>
<evidence type="ECO:0000256" key="8">
    <source>
        <dbReference type="ARBA" id="ARBA00023016"/>
    </source>
</evidence>
<dbReference type="Gene3D" id="1.10.8.60">
    <property type="match status" value="1"/>
</dbReference>
<comment type="function">
    <text evidence="10">ATP-dependent serine protease that mediates the selective degradation of mutant and abnormal proteins as well as certain short-lived regulatory proteins. Required for cellular homeostasis and for survival from DNA damage and developmental changes induced by stress. Degrades polypeptides processively to yield small peptide fragments that are 5 to 10 amino acids long. Binds to DNA in a double-stranded, site-specific manner.</text>
</comment>
<evidence type="ECO:0000256" key="15">
    <source>
        <dbReference type="RuleBase" id="RU000591"/>
    </source>
</evidence>
<keyword evidence="2 10" id="KW-0963">Cytoplasm</keyword>
<dbReference type="InterPro" id="IPR027543">
    <property type="entry name" value="Lon_bac"/>
</dbReference>
<dbReference type="EMBL" id="QEWR01000004">
    <property type="protein sequence ID" value="PWD82733.1"/>
    <property type="molecule type" value="Genomic_DNA"/>
</dbReference>
<dbReference type="InterPro" id="IPR046336">
    <property type="entry name" value="Lon_prtase_N_sf"/>
</dbReference>
<proteinExistence type="evidence at transcript level"/>
<evidence type="ECO:0000256" key="9">
    <source>
        <dbReference type="ARBA" id="ARBA00050665"/>
    </source>
</evidence>
<evidence type="ECO:0000313" key="19">
    <source>
        <dbReference type="Proteomes" id="UP000244948"/>
    </source>
</evidence>
<dbReference type="Gene3D" id="3.40.50.300">
    <property type="entry name" value="P-loop containing nucleotide triphosphate hydrolases"/>
    <property type="match status" value="1"/>
</dbReference>
<keyword evidence="8 10" id="KW-0346">Stress response</keyword>
<dbReference type="GO" id="GO:0043565">
    <property type="term" value="F:sequence-specific DNA binding"/>
    <property type="evidence" value="ECO:0007669"/>
    <property type="project" value="UniProtKB-UniRule"/>
</dbReference>
<feature type="active site" evidence="10 12">
    <location>
        <position position="704"/>
    </location>
</feature>
<dbReference type="InterPro" id="IPR054594">
    <property type="entry name" value="Lon_lid"/>
</dbReference>
<evidence type="ECO:0000256" key="4">
    <source>
        <dbReference type="ARBA" id="ARBA00022741"/>
    </source>
</evidence>
<accession>A0A2U2AJA3</accession>
<dbReference type="Gene3D" id="1.20.5.5270">
    <property type="match status" value="1"/>
</dbReference>
<dbReference type="PROSITE" id="PS51786">
    <property type="entry name" value="LON_PROTEOLYTIC"/>
    <property type="match status" value="1"/>
</dbReference>
<dbReference type="PANTHER" id="PTHR43718">
    <property type="entry name" value="LON PROTEASE"/>
    <property type="match status" value="1"/>
</dbReference>
<dbReference type="InterPro" id="IPR027065">
    <property type="entry name" value="Lon_Prtase"/>
</dbReference>
<dbReference type="PRINTS" id="PR00830">
    <property type="entry name" value="ENDOLAPTASE"/>
</dbReference>
<evidence type="ECO:0000256" key="2">
    <source>
        <dbReference type="ARBA" id="ARBA00022490"/>
    </source>
</evidence>
<dbReference type="GO" id="GO:0004252">
    <property type="term" value="F:serine-type endopeptidase activity"/>
    <property type="evidence" value="ECO:0007669"/>
    <property type="project" value="UniProtKB-UniRule"/>
</dbReference>
<dbReference type="Gene3D" id="1.20.58.1480">
    <property type="match status" value="1"/>
</dbReference>
<evidence type="ECO:0000256" key="14">
    <source>
        <dbReference type="PROSITE-ProRule" id="PRU01122"/>
    </source>
</evidence>
<reference evidence="18 19" key="1">
    <citation type="journal article" date="2018" name="Genome Announc.">
        <title>Ignatzschineria cameli sp. nov., isolated from necrotic foot tissue of dromedaries (Camelus dromedarius) and associated maggots (Wohlfahrtia species) in Dubai.</title>
        <authorList>
            <person name="Tsang C.C."/>
            <person name="Tang J.Y."/>
            <person name="Fong J.Y."/>
            <person name="Kinne J."/>
            <person name="Lee H.H."/>
            <person name="Joseph M."/>
            <person name="Jose S."/>
            <person name="Schuster R.K."/>
            <person name="Tang Y."/>
            <person name="Sivakumar S."/>
            <person name="Chen J.H."/>
            <person name="Teng J.L."/>
            <person name="Lau S.K."/>
            <person name="Wernery U."/>
            <person name="Woo P.C."/>
        </authorList>
    </citation>
    <scope>NUCLEOTIDE SEQUENCE [LARGE SCALE GENOMIC DNA]</scope>
    <source>
        <strain evidence="18 19">KCTC 22643</strain>
    </source>
</reference>
<dbReference type="Pfam" id="PF05362">
    <property type="entry name" value="Lon_C"/>
    <property type="match status" value="1"/>
</dbReference>
<dbReference type="InterPro" id="IPR015947">
    <property type="entry name" value="PUA-like_sf"/>
</dbReference>
<keyword evidence="19" id="KW-1185">Reference proteome</keyword>
<dbReference type="PROSITE" id="PS51787">
    <property type="entry name" value="LON_N"/>
    <property type="match status" value="1"/>
</dbReference>
<evidence type="ECO:0000256" key="13">
    <source>
        <dbReference type="PIRSR" id="PIRSR001174-2"/>
    </source>
</evidence>
<dbReference type="Proteomes" id="UP000244948">
    <property type="component" value="Unassembled WGS sequence"/>
</dbReference>
<keyword evidence="5 10" id="KW-0378">Hydrolase</keyword>
<dbReference type="FunFam" id="1.20.5.5270:FF:000001">
    <property type="entry name" value="Lon protease homolog, mitochondrial"/>
    <property type="match status" value="1"/>
</dbReference>
<comment type="induction">
    <text evidence="10">By heat shock.</text>
</comment>
<keyword evidence="4 10" id="KW-0547">Nucleotide-binding</keyword>
<evidence type="ECO:0000256" key="1">
    <source>
        <dbReference type="ARBA" id="ARBA00004496"/>
    </source>
</evidence>
<dbReference type="Gene3D" id="3.30.230.10">
    <property type="match status" value="1"/>
</dbReference>
<dbReference type="GO" id="GO:0004176">
    <property type="term" value="F:ATP-dependent peptidase activity"/>
    <property type="evidence" value="ECO:0007669"/>
    <property type="project" value="UniProtKB-UniRule"/>
</dbReference>
<protein>
    <recommendedName>
        <fullName evidence="10 11">Lon protease</fullName>
        <ecNumber evidence="10 11">3.4.21.53</ecNumber>
    </recommendedName>
    <alternativeName>
        <fullName evidence="10">ATP-dependent protease La</fullName>
    </alternativeName>
</protein>
<evidence type="ECO:0000256" key="7">
    <source>
        <dbReference type="ARBA" id="ARBA00022840"/>
    </source>
</evidence>
<evidence type="ECO:0000256" key="6">
    <source>
        <dbReference type="ARBA" id="ARBA00022825"/>
    </source>
</evidence>
<dbReference type="InterPro" id="IPR008269">
    <property type="entry name" value="Lon_proteolytic"/>
</dbReference>
<dbReference type="SUPFAM" id="SSF88697">
    <property type="entry name" value="PUA domain-like"/>
    <property type="match status" value="1"/>
</dbReference>
<dbReference type="Pfam" id="PF00004">
    <property type="entry name" value="AAA"/>
    <property type="match status" value="1"/>
</dbReference>
<dbReference type="PROSITE" id="PS01046">
    <property type="entry name" value="LON_SER"/>
    <property type="match status" value="1"/>
</dbReference>